<evidence type="ECO:0000313" key="16">
    <source>
        <dbReference type="EMBL" id="GCB67260.1"/>
    </source>
</evidence>
<feature type="compositionally biased region" description="Basic and acidic residues" evidence="13">
    <location>
        <begin position="310"/>
        <end position="320"/>
    </location>
</feature>
<feature type="compositionally biased region" description="Low complexity" evidence="13">
    <location>
        <begin position="555"/>
        <end position="564"/>
    </location>
</feature>
<dbReference type="Gene3D" id="3.40.50.410">
    <property type="entry name" value="von Willebrand factor, type A domain"/>
    <property type="match status" value="3"/>
</dbReference>
<keyword evidence="5" id="KW-0677">Repeat</keyword>
<evidence type="ECO:0000256" key="13">
    <source>
        <dbReference type="SAM" id="MobiDB-lite"/>
    </source>
</evidence>
<evidence type="ECO:0000256" key="1">
    <source>
        <dbReference type="ARBA" id="ARBA00004498"/>
    </source>
</evidence>
<evidence type="ECO:0000256" key="11">
    <source>
        <dbReference type="ARBA" id="ARBA00044000"/>
    </source>
</evidence>
<gene>
    <name evidence="16" type="ORF">scyTo_0013679</name>
</gene>
<keyword evidence="3" id="KW-0272">Extracellular matrix</keyword>
<dbReference type="InterPro" id="IPR008160">
    <property type="entry name" value="Collagen"/>
</dbReference>
<dbReference type="Proteomes" id="UP000288216">
    <property type="component" value="Unassembled WGS sequence"/>
</dbReference>
<dbReference type="OrthoDB" id="9944853at2759"/>
<evidence type="ECO:0000256" key="7">
    <source>
        <dbReference type="ARBA" id="ARBA00023119"/>
    </source>
</evidence>
<evidence type="ECO:0000256" key="9">
    <source>
        <dbReference type="ARBA" id="ARBA00023278"/>
    </source>
</evidence>
<feature type="compositionally biased region" description="Low complexity" evidence="13">
    <location>
        <begin position="398"/>
        <end position="409"/>
    </location>
</feature>
<feature type="compositionally biased region" description="Gly residues" evidence="13">
    <location>
        <begin position="480"/>
        <end position="489"/>
    </location>
</feature>
<feature type="domain" description="VWFA" evidence="15">
    <location>
        <begin position="42"/>
        <end position="236"/>
    </location>
</feature>
<evidence type="ECO:0000256" key="14">
    <source>
        <dbReference type="SAM" id="SignalP"/>
    </source>
</evidence>
<feature type="chain" id="PRO_5019157867" description="Collagen alpha-2(VI) chain" evidence="14">
    <location>
        <begin position="22"/>
        <end position="1024"/>
    </location>
</feature>
<dbReference type="FunFam" id="3.40.50.410:FF:000027">
    <property type="entry name" value="collagen alpha-2(VI) chain isoform X1"/>
    <property type="match status" value="1"/>
</dbReference>
<evidence type="ECO:0000259" key="15">
    <source>
        <dbReference type="PROSITE" id="PS50234"/>
    </source>
</evidence>
<keyword evidence="2" id="KW-0964">Secreted</keyword>
<dbReference type="STRING" id="75743.A0A401P2C8"/>
<dbReference type="OMA" id="SIACDNP"/>
<dbReference type="SMART" id="SM00327">
    <property type="entry name" value="VWA"/>
    <property type="match status" value="3"/>
</dbReference>
<feature type="compositionally biased region" description="Low complexity" evidence="13">
    <location>
        <begin position="289"/>
        <end position="301"/>
    </location>
</feature>
<evidence type="ECO:0000313" key="17">
    <source>
        <dbReference type="Proteomes" id="UP000288216"/>
    </source>
</evidence>
<feature type="domain" description="VWFA" evidence="15">
    <location>
        <begin position="617"/>
        <end position="807"/>
    </location>
</feature>
<comment type="subcellular location">
    <subcellularLocation>
        <location evidence="1">Secreted</location>
        <location evidence="1">Extracellular space</location>
        <location evidence="1">Extracellular matrix</location>
    </subcellularLocation>
</comment>
<feature type="region of interest" description="Disordered" evidence="13">
    <location>
        <begin position="264"/>
        <end position="587"/>
    </location>
</feature>
<feature type="domain" description="VWFA" evidence="15">
    <location>
        <begin position="835"/>
        <end position="1019"/>
    </location>
</feature>
<protein>
    <recommendedName>
        <fullName evidence="12">Collagen alpha-2(VI) chain</fullName>
    </recommendedName>
</protein>
<proteinExistence type="inferred from homology"/>
<accession>A0A401P2C8</accession>
<keyword evidence="7" id="KW-0176">Collagen</keyword>
<dbReference type="InterPro" id="IPR002035">
    <property type="entry name" value="VWF_A"/>
</dbReference>
<keyword evidence="9" id="KW-0379">Hydroxylation</keyword>
<dbReference type="GO" id="GO:0005581">
    <property type="term" value="C:collagen trimer"/>
    <property type="evidence" value="ECO:0007669"/>
    <property type="project" value="UniProtKB-KW"/>
</dbReference>
<dbReference type="PANTHER" id="PTHR22588">
    <property type="entry name" value="VWFA DOMAIN-CONTAINING PROTEIN"/>
    <property type="match status" value="1"/>
</dbReference>
<dbReference type="InterPro" id="IPR052229">
    <property type="entry name" value="Collagen-VI/PIF"/>
</dbReference>
<comment type="caution">
    <text evidence="16">The sequence shown here is derived from an EMBL/GenBank/DDBJ whole genome shotgun (WGS) entry which is preliminary data.</text>
</comment>
<dbReference type="FunFam" id="3.40.50.410:FF:000052">
    <property type="entry name" value="collagen alpha-2(VI) chain isoform X1"/>
    <property type="match status" value="1"/>
</dbReference>
<evidence type="ECO:0000256" key="2">
    <source>
        <dbReference type="ARBA" id="ARBA00022525"/>
    </source>
</evidence>
<dbReference type="SUPFAM" id="SSF53300">
    <property type="entry name" value="vWA-like"/>
    <property type="match status" value="3"/>
</dbReference>
<dbReference type="Pfam" id="PF01391">
    <property type="entry name" value="Collagen"/>
    <property type="match status" value="2"/>
</dbReference>
<evidence type="ECO:0000256" key="10">
    <source>
        <dbReference type="ARBA" id="ARBA00043858"/>
    </source>
</evidence>
<keyword evidence="4 14" id="KW-0732">Signal</keyword>
<dbReference type="Pfam" id="PF00092">
    <property type="entry name" value="VWA"/>
    <property type="match status" value="3"/>
</dbReference>
<feature type="compositionally biased region" description="Gly residues" evidence="13">
    <location>
        <begin position="572"/>
        <end position="581"/>
    </location>
</feature>
<dbReference type="PROSITE" id="PS50234">
    <property type="entry name" value="VWFA"/>
    <property type="match status" value="3"/>
</dbReference>
<dbReference type="InterPro" id="IPR036465">
    <property type="entry name" value="vWFA_dom_sf"/>
</dbReference>
<dbReference type="FunFam" id="3.40.50.410:FF:000026">
    <property type="entry name" value="Collagen, type VI, alpha 1"/>
    <property type="match status" value="1"/>
</dbReference>
<dbReference type="GO" id="GO:0007155">
    <property type="term" value="P:cell adhesion"/>
    <property type="evidence" value="ECO:0007669"/>
    <property type="project" value="UniProtKB-KW"/>
</dbReference>
<comment type="function">
    <text evidence="10">Collagen VI acts as a cell-binding protein.</text>
</comment>
<name>A0A401P2C8_SCYTO</name>
<keyword evidence="17" id="KW-1185">Reference proteome</keyword>
<evidence type="ECO:0000256" key="6">
    <source>
        <dbReference type="ARBA" id="ARBA00022889"/>
    </source>
</evidence>
<evidence type="ECO:0000256" key="4">
    <source>
        <dbReference type="ARBA" id="ARBA00022729"/>
    </source>
</evidence>
<evidence type="ECO:0000256" key="3">
    <source>
        <dbReference type="ARBA" id="ARBA00022530"/>
    </source>
</evidence>
<dbReference type="PRINTS" id="PR00453">
    <property type="entry name" value="VWFADOMAIN"/>
</dbReference>
<keyword evidence="8" id="KW-0325">Glycoprotein</keyword>
<dbReference type="PANTHER" id="PTHR22588:SF15">
    <property type="entry name" value="VWFA DOMAIN-CONTAINING PROTEIN"/>
    <property type="match status" value="1"/>
</dbReference>
<keyword evidence="6" id="KW-0130">Cell adhesion</keyword>
<dbReference type="GO" id="GO:0030020">
    <property type="term" value="F:extracellular matrix structural constituent conferring tensile strength"/>
    <property type="evidence" value="ECO:0007669"/>
    <property type="project" value="TreeGrafter"/>
</dbReference>
<dbReference type="AlphaFoldDB" id="A0A401P2C8"/>
<comment type="similarity">
    <text evidence="11">Belongs to the type VI collagen family.</text>
</comment>
<evidence type="ECO:0000256" key="8">
    <source>
        <dbReference type="ARBA" id="ARBA00023180"/>
    </source>
</evidence>
<feature type="compositionally biased region" description="Basic and acidic residues" evidence="13">
    <location>
        <begin position="268"/>
        <end position="277"/>
    </location>
</feature>
<feature type="signal peptide" evidence="14">
    <location>
        <begin position="1"/>
        <end position="21"/>
    </location>
</feature>
<sequence length="1024" mass="108127">MLPTFLPLLLLAWGLVDPVKGQFPEPTPNPEECTGKQECPVTVYFVLDTSESVALQTRIQGDLVSNIKSFTRDFVSKVVNGAFKNKVKIVWEFGGLHFSDRREEFSRITSSKADFLNALDNIEYIGRGTFTDCALRDMTDNIKQQARHDTRIHFAIVITDGHVTGSPCGGIQAMAERARDAGIKVFAVSTDDLTNSLQYEQGLKTIANFPHELYRNAYTATSAIDRALPITTMDRIIQVMKTESFNECYKMKCLEYPGGFGSKGFKGRKGDKGRTGDSGDPGLVGRQGDPGIEGPIGFPGPKGYPGMLGEKGEIGTEGKKGIAGLPGRDGINGQKGKLGRIGPPGCKGDPGDAGAPGYFGSAGERGVAGDPGSKGDVGRPGRSGPPGGQGDKGPKGPLGPSGRPGLMGRKGAKGGEGPPGPKGDVGRRGELGSKGSPGPKGNLGEKGDLGNEGVRGLPGEAGSKGEKGDIGFPGPRGSSGLPGGPGLNGSRGDAGEIGPRGDTGPPGPKGDKGRQGFSFPGSRGEQGDEGVEGQNGYLGIKGEMGRKGDQGPKGIPGESGDPGPIGEPGERGSPGGPGTEGPHGSPGDAGLTDCDVMTYVRETCGCCDCEKQCGPLDIVFVIDSSESIGLTNFTLEKNFVINTVSRLGTLAKDPKSNTGARVGVVQYSHDGTFEAVQLNDPKINSLSSFKEAVKKLEWIAGGTWTPSALKFAYDTLIKANKRDKAKVFAVVITDGRHDPRDDDSLLTSLCKGDVIVNAIGIGDMFSRAQDDETLKSIACKQDGQVQKMNLFADLVAEEFIDKMEELLCPDPEIICPDLPCKTELAVAPCMHRPVDLVFMVDGSERMGSTNFRHVRNFIEKVATRIPLAESNSDALRARIAVVQYGSEDEQQLVFGLSNNVTAILDSLATMSYLDSSSNVGSAIIYGIRNLVQRPGPASQAARRGAELSFVFITDGTSGNKSLGEAVDSMRKHDVVPTVIAVGPEVDMDILMLIGLGERAAIYRAADYSQILHSSFFDRLYDWIC</sequence>
<evidence type="ECO:0000256" key="5">
    <source>
        <dbReference type="ARBA" id="ARBA00022737"/>
    </source>
</evidence>
<reference evidence="16 17" key="1">
    <citation type="journal article" date="2018" name="Nat. Ecol. Evol.">
        <title>Shark genomes provide insights into elasmobranch evolution and the origin of vertebrates.</title>
        <authorList>
            <person name="Hara Y"/>
            <person name="Yamaguchi K"/>
            <person name="Onimaru K"/>
            <person name="Kadota M"/>
            <person name="Koyanagi M"/>
            <person name="Keeley SD"/>
            <person name="Tatsumi K"/>
            <person name="Tanaka K"/>
            <person name="Motone F"/>
            <person name="Kageyama Y"/>
            <person name="Nozu R"/>
            <person name="Adachi N"/>
            <person name="Nishimura O"/>
            <person name="Nakagawa R"/>
            <person name="Tanegashima C"/>
            <person name="Kiyatake I"/>
            <person name="Matsumoto R"/>
            <person name="Murakumo K"/>
            <person name="Nishida K"/>
            <person name="Terakita A"/>
            <person name="Kuratani S"/>
            <person name="Sato K"/>
            <person name="Hyodo S Kuraku.S."/>
        </authorList>
    </citation>
    <scope>NUCLEOTIDE SEQUENCE [LARGE SCALE GENOMIC DNA]</scope>
</reference>
<dbReference type="EMBL" id="BFAA01007090">
    <property type="protein sequence ID" value="GCB67260.1"/>
    <property type="molecule type" value="Genomic_DNA"/>
</dbReference>
<organism evidence="16 17">
    <name type="scientific">Scyliorhinus torazame</name>
    <name type="common">Cloudy catshark</name>
    <name type="synonym">Catulus torazame</name>
    <dbReference type="NCBI Taxonomy" id="75743"/>
    <lineage>
        <taxon>Eukaryota</taxon>
        <taxon>Metazoa</taxon>
        <taxon>Chordata</taxon>
        <taxon>Craniata</taxon>
        <taxon>Vertebrata</taxon>
        <taxon>Chondrichthyes</taxon>
        <taxon>Elasmobranchii</taxon>
        <taxon>Galeomorphii</taxon>
        <taxon>Galeoidea</taxon>
        <taxon>Carcharhiniformes</taxon>
        <taxon>Scyliorhinidae</taxon>
        <taxon>Scyliorhinus</taxon>
    </lineage>
</organism>
<evidence type="ECO:0000256" key="12">
    <source>
        <dbReference type="ARBA" id="ARBA00070549"/>
    </source>
</evidence>